<dbReference type="NCBIfam" id="NF001965">
    <property type="entry name" value="PRK00742.1"/>
    <property type="match status" value="1"/>
</dbReference>
<feature type="active site" evidence="5 6">
    <location>
        <position position="180"/>
    </location>
</feature>
<dbReference type="CDD" id="cd16432">
    <property type="entry name" value="CheB_Rec"/>
    <property type="match status" value="1"/>
</dbReference>
<comment type="domain">
    <text evidence="5">Contains a C-terminal catalytic domain, and an N-terminal region which modulates catalytic activity.</text>
</comment>
<keyword evidence="5 7" id="KW-0597">Phosphoprotein</keyword>
<evidence type="ECO:0000256" key="8">
    <source>
        <dbReference type="SAM" id="MobiDB-lite"/>
    </source>
</evidence>
<dbReference type="RefSeq" id="WP_380889201.1">
    <property type="nucleotide sequence ID" value="NZ_JBHUDY010000001.1"/>
</dbReference>
<dbReference type="GO" id="GO:0008168">
    <property type="term" value="F:methyltransferase activity"/>
    <property type="evidence" value="ECO:0007669"/>
    <property type="project" value="UniProtKB-KW"/>
</dbReference>
<dbReference type="EC" id="3.5.1.44" evidence="5"/>
<feature type="active site" evidence="5 6">
    <location>
        <position position="207"/>
    </location>
</feature>
<dbReference type="PANTHER" id="PTHR42872:SF6">
    <property type="entry name" value="PROTEIN-GLUTAMATE METHYLESTERASE_PROTEIN-GLUTAMINE GLUTAMINASE"/>
    <property type="match status" value="1"/>
</dbReference>
<dbReference type="PROSITE" id="PS50110">
    <property type="entry name" value="RESPONSE_REGULATORY"/>
    <property type="match status" value="1"/>
</dbReference>
<keyword evidence="12" id="KW-1185">Reference proteome</keyword>
<reference evidence="12" key="1">
    <citation type="journal article" date="2019" name="Int. J. Syst. Evol. Microbiol.">
        <title>The Global Catalogue of Microorganisms (GCM) 10K type strain sequencing project: providing services to taxonomists for standard genome sequencing and annotation.</title>
        <authorList>
            <consortium name="The Broad Institute Genomics Platform"/>
            <consortium name="The Broad Institute Genome Sequencing Center for Infectious Disease"/>
            <person name="Wu L."/>
            <person name="Ma J."/>
        </authorList>
    </citation>
    <scope>NUCLEOTIDE SEQUENCE [LARGE SCALE GENOMIC DNA]</scope>
    <source>
        <strain evidence="12">CGMCC 1.16275</strain>
    </source>
</reference>
<evidence type="ECO:0000259" key="10">
    <source>
        <dbReference type="PROSITE" id="PS50122"/>
    </source>
</evidence>
<accession>A0ABW4I4F8</accession>
<dbReference type="PANTHER" id="PTHR42872">
    <property type="entry name" value="PROTEIN-GLUTAMATE METHYLESTERASE/PROTEIN-GLUTAMINE GLUTAMINASE"/>
    <property type="match status" value="1"/>
</dbReference>
<feature type="domain" description="Response regulatory" evidence="9">
    <location>
        <begin position="3"/>
        <end position="119"/>
    </location>
</feature>
<evidence type="ECO:0000256" key="4">
    <source>
        <dbReference type="ARBA" id="ARBA00048267"/>
    </source>
</evidence>
<comment type="subcellular location">
    <subcellularLocation>
        <location evidence="5">Cytoplasm</location>
    </subcellularLocation>
</comment>
<evidence type="ECO:0000256" key="5">
    <source>
        <dbReference type="HAMAP-Rule" id="MF_00099"/>
    </source>
</evidence>
<comment type="PTM">
    <text evidence="5">Phosphorylated by CheA. Phosphorylation of the N-terminal regulatory domain activates the methylesterase activity.</text>
</comment>
<organism evidence="11 12">
    <name type="scientific">Sphingomonas tabacisoli</name>
    <dbReference type="NCBI Taxonomy" id="2249466"/>
    <lineage>
        <taxon>Bacteria</taxon>
        <taxon>Pseudomonadati</taxon>
        <taxon>Pseudomonadota</taxon>
        <taxon>Alphaproteobacteria</taxon>
        <taxon>Sphingomonadales</taxon>
        <taxon>Sphingomonadaceae</taxon>
        <taxon>Sphingomonas</taxon>
    </lineage>
</organism>
<dbReference type="PROSITE" id="PS50122">
    <property type="entry name" value="CHEB"/>
    <property type="match status" value="1"/>
</dbReference>
<dbReference type="InterPro" id="IPR011006">
    <property type="entry name" value="CheY-like_superfamily"/>
</dbReference>
<sequence length="361" mass="38079">MTRLLIVDDSALMRKLLVEIFSASGDFDIAVARNADEALAQLHAFRPDVITLDIHMPGMDGLACLDRIMIERPCPVVMVSSLTEEGADETLEALSLGAVDFIAKPQGPVSLEIDTISAALVDKVRAAAKARISRTLRLADRVRLRTGAPNRPKPSPAARPRRRGKNAPLEDIAAVLVGVSTGGPPALDVLLQPLPADFPWPIVIAQHMPASFTGPLARRLDRNCALPVSEAARPGPLEPGNVYIGRGDADLLISRRKGSAVVMPAPASPDLPWHPSTDRLVESAIETLGAKRLVGVLLTGMGADGAGAMARMRSEGGHVIAQDSETSVVWGMPGALVALDGADHVLPLGDIPGQLVDWAMG</sequence>
<feature type="domain" description="CheB-type methylesterase" evidence="10">
    <location>
        <begin position="168"/>
        <end position="361"/>
    </location>
</feature>
<dbReference type="Gene3D" id="3.40.50.180">
    <property type="entry name" value="Methylesterase CheB, C-terminal domain"/>
    <property type="match status" value="1"/>
</dbReference>
<comment type="catalytic activity">
    <reaction evidence="4 5">
        <text>[protein]-L-glutamate 5-O-methyl ester + H2O = L-glutamyl-[protein] + methanol + H(+)</text>
        <dbReference type="Rhea" id="RHEA:23236"/>
        <dbReference type="Rhea" id="RHEA-COMP:10208"/>
        <dbReference type="Rhea" id="RHEA-COMP:10311"/>
        <dbReference type="ChEBI" id="CHEBI:15377"/>
        <dbReference type="ChEBI" id="CHEBI:15378"/>
        <dbReference type="ChEBI" id="CHEBI:17790"/>
        <dbReference type="ChEBI" id="CHEBI:29973"/>
        <dbReference type="ChEBI" id="CHEBI:82795"/>
        <dbReference type="EC" id="3.1.1.61"/>
    </reaction>
</comment>
<dbReference type="HAMAP" id="MF_00099">
    <property type="entry name" value="CheB_chemtxs"/>
    <property type="match status" value="1"/>
</dbReference>
<dbReference type="EC" id="3.1.1.61" evidence="5"/>
<gene>
    <name evidence="5 11" type="primary">cheB</name>
    <name evidence="11" type="ORF">ACFSCW_11155</name>
</gene>
<dbReference type="SUPFAM" id="SSF52172">
    <property type="entry name" value="CheY-like"/>
    <property type="match status" value="1"/>
</dbReference>
<dbReference type="InterPro" id="IPR001789">
    <property type="entry name" value="Sig_transdc_resp-reg_receiver"/>
</dbReference>
<dbReference type="Gene3D" id="3.40.50.2300">
    <property type="match status" value="1"/>
</dbReference>
<keyword evidence="1 5" id="KW-0963">Cytoplasm</keyword>
<dbReference type="Pfam" id="PF01339">
    <property type="entry name" value="CheB_methylest"/>
    <property type="match status" value="1"/>
</dbReference>
<evidence type="ECO:0000256" key="7">
    <source>
        <dbReference type="PROSITE-ProRule" id="PRU00169"/>
    </source>
</evidence>
<dbReference type="SUPFAM" id="SSF52738">
    <property type="entry name" value="Methylesterase CheB, C-terminal domain"/>
    <property type="match status" value="1"/>
</dbReference>
<keyword evidence="3 5" id="KW-0378">Hydrolase</keyword>
<evidence type="ECO:0000256" key="1">
    <source>
        <dbReference type="ARBA" id="ARBA00022490"/>
    </source>
</evidence>
<comment type="function">
    <text evidence="5">Involved in chemotaxis. Part of a chemotaxis signal transduction system that modulates chemotaxis in response to various stimuli. Catalyzes the demethylation of specific methylglutamate residues introduced into the chemoreceptors (methyl-accepting chemotaxis proteins or MCP) by CheR. Also mediates the irreversible deamidation of specific glutamine residues to glutamic acid.</text>
</comment>
<dbReference type="GO" id="GO:0032259">
    <property type="term" value="P:methylation"/>
    <property type="evidence" value="ECO:0007669"/>
    <property type="project" value="UniProtKB-KW"/>
</dbReference>
<dbReference type="InterPro" id="IPR000673">
    <property type="entry name" value="Sig_transdc_resp-reg_Me-estase"/>
</dbReference>
<evidence type="ECO:0000256" key="3">
    <source>
        <dbReference type="ARBA" id="ARBA00022801"/>
    </source>
</evidence>
<protein>
    <recommendedName>
        <fullName evidence="5">Protein-glutamate methylesterase/protein-glutamine glutaminase</fullName>
        <ecNumber evidence="5">3.1.1.61</ecNumber>
        <ecNumber evidence="5">3.5.1.44</ecNumber>
    </recommendedName>
</protein>
<feature type="active site" evidence="5 6">
    <location>
        <position position="304"/>
    </location>
</feature>
<feature type="modified residue" description="4-aspartylphosphate" evidence="5 7">
    <location>
        <position position="53"/>
    </location>
</feature>
<keyword evidence="11" id="KW-0489">Methyltransferase</keyword>
<dbReference type="PIRSF" id="PIRSF000876">
    <property type="entry name" value="RR_chemtxs_CheB"/>
    <property type="match status" value="1"/>
</dbReference>
<evidence type="ECO:0000313" key="12">
    <source>
        <dbReference type="Proteomes" id="UP001597115"/>
    </source>
</evidence>
<dbReference type="Pfam" id="PF00072">
    <property type="entry name" value="Response_reg"/>
    <property type="match status" value="1"/>
</dbReference>
<comment type="similarity">
    <text evidence="5">Belongs to the CheB family.</text>
</comment>
<keyword evidence="2 5" id="KW-0145">Chemotaxis</keyword>
<dbReference type="InterPro" id="IPR008248">
    <property type="entry name" value="CheB-like"/>
</dbReference>
<evidence type="ECO:0000259" key="9">
    <source>
        <dbReference type="PROSITE" id="PS50110"/>
    </source>
</evidence>
<feature type="region of interest" description="Disordered" evidence="8">
    <location>
        <begin position="143"/>
        <end position="165"/>
    </location>
</feature>
<keyword evidence="11" id="KW-0808">Transferase</keyword>
<dbReference type="Proteomes" id="UP001597115">
    <property type="component" value="Unassembled WGS sequence"/>
</dbReference>
<dbReference type="InterPro" id="IPR035909">
    <property type="entry name" value="CheB_C"/>
</dbReference>
<evidence type="ECO:0000256" key="2">
    <source>
        <dbReference type="ARBA" id="ARBA00022500"/>
    </source>
</evidence>
<dbReference type="SMART" id="SM00448">
    <property type="entry name" value="REC"/>
    <property type="match status" value="1"/>
</dbReference>
<dbReference type="CDD" id="cd17541">
    <property type="entry name" value="REC_CheB-like"/>
    <property type="match status" value="1"/>
</dbReference>
<comment type="catalytic activity">
    <reaction evidence="5">
        <text>L-glutaminyl-[protein] + H2O = L-glutamyl-[protein] + NH4(+)</text>
        <dbReference type="Rhea" id="RHEA:16441"/>
        <dbReference type="Rhea" id="RHEA-COMP:10207"/>
        <dbReference type="Rhea" id="RHEA-COMP:10208"/>
        <dbReference type="ChEBI" id="CHEBI:15377"/>
        <dbReference type="ChEBI" id="CHEBI:28938"/>
        <dbReference type="ChEBI" id="CHEBI:29973"/>
        <dbReference type="ChEBI" id="CHEBI:30011"/>
        <dbReference type="EC" id="3.5.1.44"/>
    </reaction>
</comment>
<evidence type="ECO:0000313" key="11">
    <source>
        <dbReference type="EMBL" id="MFD1612361.1"/>
    </source>
</evidence>
<name>A0ABW4I4F8_9SPHN</name>
<comment type="caution">
    <text evidence="11">The sequence shown here is derived from an EMBL/GenBank/DDBJ whole genome shotgun (WGS) entry which is preliminary data.</text>
</comment>
<evidence type="ECO:0000256" key="6">
    <source>
        <dbReference type="PROSITE-ProRule" id="PRU00050"/>
    </source>
</evidence>
<proteinExistence type="inferred from homology"/>
<dbReference type="GO" id="GO:0008984">
    <property type="term" value="F:protein-glutamate methylesterase activity"/>
    <property type="evidence" value="ECO:0007669"/>
    <property type="project" value="UniProtKB-EC"/>
</dbReference>
<dbReference type="EMBL" id="JBHUDY010000001">
    <property type="protein sequence ID" value="MFD1612361.1"/>
    <property type="molecule type" value="Genomic_DNA"/>
</dbReference>